<dbReference type="CDD" id="cd14014">
    <property type="entry name" value="STKc_PknB_like"/>
    <property type="match status" value="1"/>
</dbReference>
<dbReference type="InterPro" id="IPR011453">
    <property type="entry name" value="DUF1559"/>
</dbReference>
<dbReference type="InterPro" id="IPR054384">
    <property type="entry name" value="SecDF_P1_head"/>
</dbReference>
<keyword evidence="3 8" id="KW-0418">Kinase</keyword>
<dbReference type="InterPro" id="IPR041916">
    <property type="entry name" value="Anti_sigma_zinc_sf"/>
</dbReference>
<dbReference type="EMBL" id="CP036262">
    <property type="protein sequence ID" value="QDS96026.1"/>
    <property type="molecule type" value="Genomic_DNA"/>
</dbReference>
<feature type="domain" description="Protein kinase" evidence="7">
    <location>
        <begin position="105"/>
        <end position="373"/>
    </location>
</feature>
<evidence type="ECO:0000256" key="4">
    <source>
        <dbReference type="ARBA" id="ARBA00022840"/>
    </source>
</evidence>
<accession>A0A517MMA7</accession>
<sequence>MMTAAPTKCPPPDQLNAFVLGRLSDEASEAVYQHLSQCESCTSELETIDDGEDSLIVDLRKPDPLASFGEEPDCQVAVVKALGSLALSSDSSGIAANLPQEIGEYEIVRPLGSGGMGSVYLARHRKLGREVALKVLATHRLGDARVHQRFEAEMRAIGRLSHPNIVTAHDAREIEGTAVLVTEYIDGLDLGRLVQAVGPLSTADACEIVRVVCVALAYTHDQGFVHRDIKPSNVMLSRSGEVKLLDLGLARFQYGDPDRVEITGTGQAMGTADYMAPEQVTDSRSVDVRADIYSLGCTLMKLLTGQAPFADDQYQTPFAKMTAHVSAPPPRLSDQAGNVPKGLVSLVDSMLQKDLAKRPQSAVQVAEELEKFTEGSDLQKLIAGAHASGFSAASEPLIDSYPIANAALESTRRRVPIAFAVATGFLGFLIGIAFGVIITIKYPDGTQAKIDVPPGSEIAVESDELAGAETNPKSADATSSVVEAIGKAGQRNAVPQLLNSDSAPVTAGLAFRILLRKDDLTEEELEIATSQLGLPPSAIHMIVSVNHGDWIPIADQATAPIVREHNGIRYALASPKADQRLERTGGHVKASVSSQGLGNQKSDAVATRPEIKLAFDDALTPRMRRFTSDNLGKSLAVVVDGSVVMAPVINSPITSACVISGDFTPVEILKFYRSITAEDRTNAASKPQYSVRGTWNVLLSNGKEVQDVLIVFSNRRYYVLENSAVIQMGGYAFNSTEGVVNGQVVKVNEVFALSEFSFSAPHAGFLESKDGQAILYFEPSLLPLKVRPAFLLHKPGSTSHVTLTRQSDFPAGDNERLELVRSGVFSVAHSVGLDFCQKLDEMEEDNAIKALENQELANRRLVSQYSLKQIGIGFHNFHDVYQKFPGSANVREGARAISGDTTFPYSWRVAILPFVEQQDLFEQYRFNEPWDSENNIKLVEKMPEVYQSPFAPDDDPVGQTHFLGFATEHGALGNAHGESFRNFTDGLASTILLVESKKGVPWTKPEDLTETNVESLEGDILRYLMADGSVHDMQPIDNDKLQKLITRDGGEVIGN</sequence>
<dbReference type="PROSITE" id="PS00107">
    <property type="entry name" value="PROTEIN_KINASE_ATP"/>
    <property type="match status" value="1"/>
</dbReference>
<dbReference type="SUPFAM" id="SSF56112">
    <property type="entry name" value="Protein kinase-like (PK-like)"/>
    <property type="match status" value="1"/>
</dbReference>
<evidence type="ECO:0000313" key="9">
    <source>
        <dbReference type="Proteomes" id="UP000320672"/>
    </source>
</evidence>
<keyword evidence="6" id="KW-1133">Transmembrane helix</keyword>
<keyword evidence="9" id="KW-1185">Reference proteome</keyword>
<evidence type="ECO:0000256" key="5">
    <source>
        <dbReference type="PROSITE-ProRule" id="PRU10141"/>
    </source>
</evidence>
<evidence type="ECO:0000256" key="3">
    <source>
        <dbReference type="ARBA" id="ARBA00022777"/>
    </source>
</evidence>
<dbReference type="Pfam" id="PF00069">
    <property type="entry name" value="Pkinase"/>
    <property type="match status" value="1"/>
</dbReference>
<organism evidence="8 9">
    <name type="scientific">Roseimaritima multifibrata</name>
    <dbReference type="NCBI Taxonomy" id="1930274"/>
    <lineage>
        <taxon>Bacteria</taxon>
        <taxon>Pseudomonadati</taxon>
        <taxon>Planctomycetota</taxon>
        <taxon>Planctomycetia</taxon>
        <taxon>Pirellulales</taxon>
        <taxon>Pirellulaceae</taxon>
        <taxon>Roseimaritima</taxon>
    </lineage>
</organism>
<evidence type="ECO:0000256" key="1">
    <source>
        <dbReference type="ARBA" id="ARBA00022679"/>
    </source>
</evidence>
<evidence type="ECO:0000256" key="6">
    <source>
        <dbReference type="SAM" id="Phobius"/>
    </source>
</evidence>
<dbReference type="AlphaFoldDB" id="A0A517MMA7"/>
<keyword evidence="4 5" id="KW-0067">ATP-binding</keyword>
<dbReference type="Pfam" id="PF07596">
    <property type="entry name" value="SBP_bac_10"/>
    <property type="match status" value="1"/>
</dbReference>
<dbReference type="PANTHER" id="PTHR43289:SF6">
    <property type="entry name" value="SERINE_THREONINE-PROTEIN KINASE NEKL-3"/>
    <property type="match status" value="1"/>
</dbReference>
<dbReference type="InterPro" id="IPR008271">
    <property type="entry name" value="Ser/Thr_kinase_AS"/>
</dbReference>
<dbReference type="InterPro" id="IPR000719">
    <property type="entry name" value="Prot_kinase_dom"/>
</dbReference>
<dbReference type="GO" id="GO:0005524">
    <property type="term" value="F:ATP binding"/>
    <property type="evidence" value="ECO:0007669"/>
    <property type="project" value="UniProtKB-UniRule"/>
</dbReference>
<evidence type="ECO:0000259" key="7">
    <source>
        <dbReference type="PROSITE" id="PS50011"/>
    </source>
</evidence>
<keyword evidence="6" id="KW-0812">Transmembrane</keyword>
<dbReference type="PROSITE" id="PS50011">
    <property type="entry name" value="PROTEIN_KINASE_DOM"/>
    <property type="match status" value="1"/>
</dbReference>
<name>A0A517MMA7_9BACT</name>
<feature type="binding site" evidence="5">
    <location>
        <position position="134"/>
    </location>
    <ligand>
        <name>ATP</name>
        <dbReference type="ChEBI" id="CHEBI:30616"/>
    </ligand>
</feature>
<dbReference type="SMART" id="SM00220">
    <property type="entry name" value="S_TKc"/>
    <property type="match status" value="1"/>
</dbReference>
<protein>
    <submittedName>
        <fullName evidence="8">Serine/threonine-protein kinase PknB</fullName>
        <ecNumber evidence="8">2.7.11.1</ecNumber>
    </submittedName>
</protein>
<dbReference type="Proteomes" id="UP000320672">
    <property type="component" value="Chromosome"/>
</dbReference>
<dbReference type="RefSeq" id="WP_218932815.1">
    <property type="nucleotide sequence ID" value="NZ_CP036262.1"/>
</dbReference>
<feature type="transmembrane region" description="Helical" evidence="6">
    <location>
        <begin position="417"/>
        <end position="440"/>
    </location>
</feature>
<evidence type="ECO:0000313" key="8">
    <source>
        <dbReference type="EMBL" id="QDS96026.1"/>
    </source>
</evidence>
<keyword evidence="6" id="KW-0472">Membrane</keyword>
<dbReference type="Gene3D" id="3.30.200.20">
    <property type="entry name" value="Phosphorylase Kinase, domain 1"/>
    <property type="match status" value="1"/>
</dbReference>
<dbReference type="Gene3D" id="1.10.10.1320">
    <property type="entry name" value="Anti-sigma factor, zinc-finger domain"/>
    <property type="match status" value="1"/>
</dbReference>
<proteinExistence type="predicted"/>
<dbReference type="InterPro" id="IPR017441">
    <property type="entry name" value="Protein_kinase_ATP_BS"/>
</dbReference>
<dbReference type="PANTHER" id="PTHR43289">
    <property type="entry name" value="MITOGEN-ACTIVATED PROTEIN KINASE KINASE KINASE 20-RELATED"/>
    <property type="match status" value="1"/>
</dbReference>
<keyword evidence="2 5" id="KW-0547">Nucleotide-binding</keyword>
<dbReference type="PROSITE" id="PS00108">
    <property type="entry name" value="PROTEIN_KINASE_ST"/>
    <property type="match status" value="1"/>
</dbReference>
<dbReference type="GO" id="GO:0004674">
    <property type="term" value="F:protein serine/threonine kinase activity"/>
    <property type="evidence" value="ECO:0007669"/>
    <property type="project" value="UniProtKB-EC"/>
</dbReference>
<dbReference type="Pfam" id="PF22599">
    <property type="entry name" value="SecDF_P1_head"/>
    <property type="match status" value="1"/>
</dbReference>
<evidence type="ECO:0000256" key="2">
    <source>
        <dbReference type="ARBA" id="ARBA00022741"/>
    </source>
</evidence>
<keyword evidence="1 8" id="KW-0808">Transferase</keyword>
<dbReference type="EC" id="2.7.11.1" evidence="8"/>
<dbReference type="KEGG" id="rml:FF011L_48300"/>
<dbReference type="Gene3D" id="1.10.510.10">
    <property type="entry name" value="Transferase(Phosphotransferase) domain 1"/>
    <property type="match status" value="1"/>
</dbReference>
<reference evidence="8 9" key="1">
    <citation type="submission" date="2019-02" db="EMBL/GenBank/DDBJ databases">
        <title>Deep-cultivation of Planctomycetes and their phenomic and genomic characterization uncovers novel biology.</title>
        <authorList>
            <person name="Wiegand S."/>
            <person name="Jogler M."/>
            <person name="Boedeker C."/>
            <person name="Pinto D."/>
            <person name="Vollmers J."/>
            <person name="Rivas-Marin E."/>
            <person name="Kohn T."/>
            <person name="Peeters S.H."/>
            <person name="Heuer A."/>
            <person name="Rast P."/>
            <person name="Oberbeckmann S."/>
            <person name="Bunk B."/>
            <person name="Jeske O."/>
            <person name="Meyerdierks A."/>
            <person name="Storesund J.E."/>
            <person name="Kallscheuer N."/>
            <person name="Luecker S."/>
            <person name="Lage O.M."/>
            <person name="Pohl T."/>
            <person name="Merkel B.J."/>
            <person name="Hornburger P."/>
            <person name="Mueller R.-W."/>
            <person name="Bruemmer F."/>
            <person name="Labrenz M."/>
            <person name="Spormann A.M."/>
            <person name="Op den Camp H."/>
            <person name="Overmann J."/>
            <person name="Amann R."/>
            <person name="Jetten M.S.M."/>
            <person name="Mascher T."/>
            <person name="Medema M.H."/>
            <person name="Devos D.P."/>
            <person name="Kaster A.-K."/>
            <person name="Ovreas L."/>
            <person name="Rohde M."/>
            <person name="Galperin M.Y."/>
            <person name="Jogler C."/>
        </authorList>
    </citation>
    <scope>NUCLEOTIDE SEQUENCE [LARGE SCALE GENOMIC DNA]</scope>
    <source>
        <strain evidence="8 9">FF011L</strain>
    </source>
</reference>
<dbReference type="Gene3D" id="3.30.1360.200">
    <property type="match status" value="1"/>
</dbReference>
<gene>
    <name evidence="8" type="primary">pknB_20</name>
    <name evidence="8" type="ORF">FF011L_48300</name>
</gene>
<dbReference type="InterPro" id="IPR011009">
    <property type="entry name" value="Kinase-like_dom_sf"/>
</dbReference>